<dbReference type="AlphaFoldDB" id="A0A0B6Z7Z5"/>
<feature type="domain" description="PDZ" evidence="2">
    <location>
        <begin position="132"/>
        <end position="188"/>
    </location>
</feature>
<dbReference type="PANTHER" id="PTHR11324">
    <property type="entry name" value="IL16-RELATED"/>
    <property type="match status" value="1"/>
</dbReference>
<proteinExistence type="predicted"/>
<dbReference type="InterPro" id="IPR036034">
    <property type="entry name" value="PDZ_sf"/>
</dbReference>
<accession>A0A0B6Z7Z5</accession>
<dbReference type="EMBL" id="HACG01016980">
    <property type="protein sequence ID" value="CEK63845.1"/>
    <property type="molecule type" value="Transcribed_RNA"/>
</dbReference>
<dbReference type="SUPFAM" id="SSF50156">
    <property type="entry name" value="PDZ domain-like"/>
    <property type="match status" value="1"/>
</dbReference>
<sequence>KLPPLLLLDKSPPLPDHQAQLLGQTSPLPVQMSIFPDAVIKKEATKLHQENVQVSQPSYEDNTISVKSKPISNREQSDTIAGYHINKTALINSSAPVKYLPSSSTPEKQYSPAEISKSLGSSPGQLGPGIHKVVMMKGATGVGFCLEGGLNSPKGDMPVIIKRIFKGGPAEKCGMLKVMDEILEVNGV</sequence>
<protein>
    <recommendedName>
        <fullName evidence="2">PDZ domain-containing protein</fullName>
    </recommendedName>
</protein>
<feature type="non-terminal residue" evidence="3">
    <location>
        <position position="1"/>
    </location>
</feature>
<dbReference type="Gene3D" id="2.30.42.10">
    <property type="match status" value="1"/>
</dbReference>
<dbReference type="PROSITE" id="PS50106">
    <property type="entry name" value="PDZ"/>
    <property type="match status" value="1"/>
</dbReference>
<feature type="region of interest" description="Disordered" evidence="1">
    <location>
        <begin position="98"/>
        <end position="123"/>
    </location>
</feature>
<evidence type="ECO:0000256" key="1">
    <source>
        <dbReference type="SAM" id="MobiDB-lite"/>
    </source>
</evidence>
<reference evidence="3" key="1">
    <citation type="submission" date="2014-12" db="EMBL/GenBank/DDBJ databases">
        <title>Insight into the proteome of Arion vulgaris.</title>
        <authorList>
            <person name="Aradska J."/>
            <person name="Bulat T."/>
            <person name="Smidak R."/>
            <person name="Sarate P."/>
            <person name="Gangsoo J."/>
            <person name="Sialana F."/>
            <person name="Bilban M."/>
            <person name="Lubec G."/>
        </authorList>
    </citation>
    <scope>NUCLEOTIDE SEQUENCE</scope>
    <source>
        <tissue evidence="3">Skin</tissue>
    </source>
</reference>
<dbReference type="InterPro" id="IPR001478">
    <property type="entry name" value="PDZ"/>
</dbReference>
<evidence type="ECO:0000259" key="2">
    <source>
        <dbReference type="PROSITE" id="PS50106"/>
    </source>
</evidence>
<feature type="compositionally biased region" description="Polar residues" evidence="1">
    <location>
        <begin position="98"/>
        <end position="108"/>
    </location>
</feature>
<dbReference type="Pfam" id="PF00595">
    <property type="entry name" value="PDZ"/>
    <property type="match status" value="1"/>
</dbReference>
<dbReference type="PANTHER" id="PTHR11324:SF16">
    <property type="entry name" value="PDZ DOMAIN-CONTAINING PROTEIN 2"/>
    <property type="match status" value="1"/>
</dbReference>
<evidence type="ECO:0000313" key="3">
    <source>
        <dbReference type="EMBL" id="CEK63845.1"/>
    </source>
</evidence>
<feature type="non-terminal residue" evidence="3">
    <location>
        <position position="188"/>
    </location>
</feature>
<gene>
    <name evidence="3" type="primary">ORF49703</name>
</gene>
<name>A0A0B6Z7Z5_9EUPU</name>
<organism evidence="3">
    <name type="scientific">Arion vulgaris</name>
    <dbReference type="NCBI Taxonomy" id="1028688"/>
    <lineage>
        <taxon>Eukaryota</taxon>
        <taxon>Metazoa</taxon>
        <taxon>Spiralia</taxon>
        <taxon>Lophotrochozoa</taxon>
        <taxon>Mollusca</taxon>
        <taxon>Gastropoda</taxon>
        <taxon>Heterobranchia</taxon>
        <taxon>Euthyneura</taxon>
        <taxon>Panpulmonata</taxon>
        <taxon>Eupulmonata</taxon>
        <taxon>Stylommatophora</taxon>
        <taxon>Helicina</taxon>
        <taxon>Arionoidea</taxon>
        <taxon>Arionidae</taxon>
        <taxon>Arion</taxon>
    </lineage>
</organism>